<dbReference type="RefSeq" id="WP_120150581.1">
    <property type="nucleotide sequence ID" value="NZ_QZVT01000016.1"/>
</dbReference>
<accession>A0A3A5M2F1</accession>
<evidence type="ECO:0000313" key="2">
    <source>
        <dbReference type="EMBL" id="RJT75400.1"/>
    </source>
</evidence>
<dbReference type="InterPro" id="IPR045247">
    <property type="entry name" value="Oye-like"/>
</dbReference>
<dbReference type="InterPro" id="IPR001155">
    <property type="entry name" value="OxRdtase_FMN_N"/>
</dbReference>
<dbReference type="PANTHER" id="PTHR22893">
    <property type="entry name" value="NADH OXIDOREDUCTASE-RELATED"/>
    <property type="match status" value="1"/>
</dbReference>
<feature type="domain" description="NADH:flavin oxidoreductase/NADH oxidase N-terminal" evidence="1">
    <location>
        <begin position="7"/>
        <end position="343"/>
    </location>
</feature>
<dbReference type="EMBL" id="QZVT01000016">
    <property type="protein sequence ID" value="RJT75400.1"/>
    <property type="molecule type" value="Genomic_DNA"/>
</dbReference>
<evidence type="ECO:0000313" key="3">
    <source>
        <dbReference type="Proteomes" id="UP000272560"/>
    </source>
</evidence>
<name>A0A3A5M2F1_9MICC</name>
<dbReference type="CDD" id="cd02803">
    <property type="entry name" value="OYE_like_FMN_family"/>
    <property type="match status" value="1"/>
</dbReference>
<dbReference type="GO" id="GO:0010181">
    <property type="term" value="F:FMN binding"/>
    <property type="evidence" value="ECO:0007669"/>
    <property type="project" value="InterPro"/>
</dbReference>
<sequence length="367" mass="39787">MTDVTPLWSPIRIGSTELDNRIALAPMTRISATEDGHATEKMASYYERFAHGGFGLLITEGIYPDTAHSQGYHFQPGIATKEQAQSWVKVVDGVHAAGARIFAQLMHAGAQSQGNRFVNSAVGPSAVAPKGEQLGFYRGEGPYPVPSEITPDQMAQVREGFVTAALHAKEAGFDGVEIHGANGYLLDQFLTDYMNQRTDTYGGSPENRVRFAAEICRDVRAAVGPDMTVGIRISQGKVSDNDHRWSGTVDEARVIFSTLGATGIDYIHTTEYQATEPAFDDSEESLAALAKQYSEVTVIANGKLDDPETAASMLNHGAADVIALGKGALANRNWPHLVRHGLEFRELDPSVFAPLADVKDWELTNPR</sequence>
<dbReference type="AlphaFoldDB" id="A0A3A5M2F1"/>
<gene>
    <name evidence="2" type="ORF">D6T63_17785</name>
</gene>
<dbReference type="GO" id="GO:0016491">
    <property type="term" value="F:oxidoreductase activity"/>
    <property type="evidence" value="ECO:0007669"/>
    <property type="project" value="InterPro"/>
</dbReference>
<organism evidence="2 3">
    <name type="scientific">Arthrobacter cheniae</name>
    <dbReference type="NCBI Taxonomy" id="1258888"/>
    <lineage>
        <taxon>Bacteria</taxon>
        <taxon>Bacillati</taxon>
        <taxon>Actinomycetota</taxon>
        <taxon>Actinomycetes</taxon>
        <taxon>Micrococcales</taxon>
        <taxon>Micrococcaceae</taxon>
        <taxon>Arthrobacter</taxon>
    </lineage>
</organism>
<dbReference type="Pfam" id="PF00724">
    <property type="entry name" value="Oxidored_FMN"/>
    <property type="match status" value="1"/>
</dbReference>
<protein>
    <submittedName>
        <fullName evidence="2">NADH:flavin oxidoreductase</fullName>
    </submittedName>
</protein>
<comment type="caution">
    <text evidence="2">The sequence shown here is derived from an EMBL/GenBank/DDBJ whole genome shotgun (WGS) entry which is preliminary data.</text>
</comment>
<reference evidence="2 3" key="1">
    <citation type="submission" date="2018-09" db="EMBL/GenBank/DDBJ databases">
        <title>Novel species of Arthrobacter.</title>
        <authorList>
            <person name="Liu Q."/>
            <person name="Xin Y.-H."/>
        </authorList>
    </citation>
    <scope>NUCLEOTIDE SEQUENCE [LARGE SCALE GENOMIC DNA]</scope>
    <source>
        <strain evidence="2 3">Hz2</strain>
    </source>
</reference>
<dbReference type="Proteomes" id="UP000272560">
    <property type="component" value="Unassembled WGS sequence"/>
</dbReference>
<dbReference type="PANTHER" id="PTHR22893:SF91">
    <property type="entry name" value="NADPH DEHYDROGENASE 2-RELATED"/>
    <property type="match status" value="1"/>
</dbReference>
<proteinExistence type="predicted"/>
<dbReference type="SUPFAM" id="SSF51395">
    <property type="entry name" value="FMN-linked oxidoreductases"/>
    <property type="match status" value="1"/>
</dbReference>
<dbReference type="InterPro" id="IPR013785">
    <property type="entry name" value="Aldolase_TIM"/>
</dbReference>
<evidence type="ECO:0000259" key="1">
    <source>
        <dbReference type="Pfam" id="PF00724"/>
    </source>
</evidence>
<dbReference type="OrthoDB" id="3169239at2"/>
<dbReference type="Gene3D" id="3.20.20.70">
    <property type="entry name" value="Aldolase class I"/>
    <property type="match status" value="1"/>
</dbReference>
<keyword evidence="3" id="KW-1185">Reference proteome</keyword>